<dbReference type="RefSeq" id="WP_094806387.1">
    <property type="nucleotide sequence ID" value="NZ_NEVT01000003.1"/>
</dbReference>
<evidence type="ECO:0000313" key="1">
    <source>
        <dbReference type="EMBL" id="OZI79934.1"/>
    </source>
</evidence>
<accession>A0A261W0Q3</accession>
<dbReference type="EMBL" id="NEVT01000003">
    <property type="protein sequence ID" value="OZI79934.1"/>
    <property type="molecule type" value="Genomic_DNA"/>
</dbReference>
<evidence type="ECO:0000313" key="2">
    <source>
        <dbReference type="Proteomes" id="UP000215633"/>
    </source>
</evidence>
<reference evidence="2" key="1">
    <citation type="submission" date="2017-05" db="EMBL/GenBank/DDBJ databases">
        <title>Complete and WGS of Bordetella genogroups.</title>
        <authorList>
            <person name="Spilker T."/>
            <person name="Lipuma J."/>
        </authorList>
    </citation>
    <scope>NUCLEOTIDE SEQUENCE [LARGE SCALE GENOMIC DNA]</scope>
    <source>
        <strain evidence="2">AU8256</strain>
    </source>
</reference>
<gene>
    <name evidence="1" type="ORF">CAL24_08480</name>
</gene>
<dbReference type="AlphaFoldDB" id="A0A261W0Q3"/>
<sequence length="81" mass="9266">MTQDNGILRRVPGGYCAAASATLPPVETAVDRPHDVVIEAGHVGWVRIYFRRMRVRHHKHSHWFWHPYRAEPADAPTQQAS</sequence>
<proteinExistence type="predicted"/>
<protein>
    <submittedName>
        <fullName evidence="1">Uncharacterized protein</fullName>
    </submittedName>
</protein>
<name>A0A261W0Q3_9BORD</name>
<keyword evidence="2" id="KW-1185">Reference proteome</keyword>
<comment type="caution">
    <text evidence="1">The sequence shown here is derived from an EMBL/GenBank/DDBJ whole genome shotgun (WGS) entry which is preliminary data.</text>
</comment>
<dbReference type="Proteomes" id="UP000215633">
    <property type="component" value="Unassembled WGS sequence"/>
</dbReference>
<organism evidence="1 2">
    <name type="scientific">Bordetella genomosp. 2</name>
    <dbReference type="NCBI Taxonomy" id="1983456"/>
    <lineage>
        <taxon>Bacteria</taxon>
        <taxon>Pseudomonadati</taxon>
        <taxon>Pseudomonadota</taxon>
        <taxon>Betaproteobacteria</taxon>
        <taxon>Burkholderiales</taxon>
        <taxon>Alcaligenaceae</taxon>
        <taxon>Bordetella</taxon>
    </lineage>
</organism>